<keyword evidence="3" id="KW-0813">Transport</keyword>
<name>A0A1W6ZQM0_9HYPH</name>
<dbReference type="EMBL" id="CP021112">
    <property type="protein sequence ID" value="ARP99632.1"/>
    <property type="molecule type" value="Genomic_DNA"/>
</dbReference>
<dbReference type="GO" id="GO:0055085">
    <property type="term" value="P:transmembrane transport"/>
    <property type="evidence" value="ECO:0007669"/>
    <property type="project" value="UniProtKB-ARBA"/>
</dbReference>
<dbReference type="GO" id="GO:0016887">
    <property type="term" value="F:ATP hydrolysis activity"/>
    <property type="evidence" value="ECO:0007669"/>
    <property type="project" value="InterPro"/>
</dbReference>
<reference evidence="6 7" key="1">
    <citation type="submission" date="2017-05" db="EMBL/GenBank/DDBJ databases">
        <title>Full genome sequence of Pseudorhodoplanes sinuspersici.</title>
        <authorList>
            <person name="Dastgheib S.M.M."/>
            <person name="Shavandi M."/>
            <person name="Tirandaz H."/>
        </authorList>
    </citation>
    <scope>NUCLEOTIDE SEQUENCE [LARGE SCALE GENOMIC DNA]</scope>
    <source>
        <strain evidence="6 7">RIPI110</strain>
    </source>
</reference>
<comment type="subcellular location">
    <subcellularLocation>
        <location evidence="1">Cell inner membrane</location>
        <topology evidence="1">Peripheral membrane protein</topology>
    </subcellularLocation>
</comment>
<dbReference type="PANTHER" id="PTHR43776">
    <property type="entry name" value="TRANSPORT ATP-BINDING PROTEIN"/>
    <property type="match status" value="1"/>
</dbReference>
<evidence type="ECO:0000256" key="5">
    <source>
        <dbReference type="ARBA" id="ARBA00022840"/>
    </source>
</evidence>
<gene>
    <name evidence="6" type="ORF">CAK95_11450</name>
</gene>
<organism evidence="6 7">
    <name type="scientific">Pseudorhodoplanes sinuspersici</name>
    <dbReference type="NCBI Taxonomy" id="1235591"/>
    <lineage>
        <taxon>Bacteria</taxon>
        <taxon>Pseudomonadati</taxon>
        <taxon>Pseudomonadota</taxon>
        <taxon>Alphaproteobacteria</taxon>
        <taxon>Hyphomicrobiales</taxon>
        <taxon>Pseudorhodoplanes</taxon>
    </lineage>
</organism>
<dbReference type="InterPro" id="IPR017871">
    <property type="entry name" value="ABC_transporter-like_CS"/>
</dbReference>
<dbReference type="CDD" id="cd03257">
    <property type="entry name" value="ABC_NikE_OppD_transporters"/>
    <property type="match status" value="2"/>
</dbReference>
<dbReference type="Gene3D" id="3.40.50.300">
    <property type="entry name" value="P-loop containing nucleotide triphosphate hydrolases"/>
    <property type="match status" value="2"/>
</dbReference>
<accession>A0A1W6ZQM0</accession>
<dbReference type="InterPro" id="IPR003593">
    <property type="entry name" value="AAA+_ATPase"/>
</dbReference>
<dbReference type="KEGG" id="psin:CAK95_11450"/>
<evidence type="ECO:0000256" key="4">
    <source>
        <dbReference type="ARBA" id="ARBA00022741"/>
    </source>
</evidence>
<dbReference type="InterPro" id="IPR027417">
    <property type="entry name" value="P-loop_NTPase"/>
</dbReference>
<dbReference type="AlphaFoldDB" id="A0A1W6ZQM0"/>
<dbReference type="Proteomes" id="UP000194137">
    <property type="component" value="Chromosome"/>
</dbReference>
<sequence length="704" mass="76400">MGGVPERRLSSRSPGPAVSDIGPPTLIGDSGLVAPAAAETLLRVEDLHVNFATDAANIQAVEGLSLEVKAGEIVALVGESGSGKSVSAHSIMRLLPRTGRIPQGRILFEGRNLLDIPEEKMRHVRGKEISMIFQEPMTSLNPVLPIGLQLIEPLQVHLRMSARQANARAVELLRLVGISDAEQRLHQYPHQFSGGMRQRVMIAIGLACDPKLIIADEPTTALDVTIQAQILELMKSLSRDLGIALIIITHNLGIVARYAHRVVVMYAGRVVEQGEADAIFHRPRHPYTMGLLRSVPRLDRPRGGQLATIEGLPPSLADTPRGCRFAPRCPFRLPACEASPPLVPTDAGGLSACIRVAEISAGKLAWHAATATPLHQTNDANSDATIVSIRNLTKYFPVKTGLLAKPRAVRAVEDVSFDIRRGETLGLVGESGCGKSTVGRLILRLEQPTRGSIAFQGRRFAETGRSEFKAIRRKIQAVFQDPYSSLNPRMTTGQIIAEPLKVYGLVADGAAVDDRVTQLLKEVGLRPEIGDRYPHQLSGGQRQRVGIARALAIEPEFIVCDEAVSALDVSIQGQIVNLLETLQRKRGLSYLFIAHDLAVVRHISSRIVVMYLGRVMETADRDELCEQPLHPYTKLLLEAAPIPDPTAEKARAPRLIQGELPSPLSPPSGCVFHTRCPMASIECKAEVPALREAKPGHAVACIKV</sequence>
<keyword evidence="5 6" id="KW-0067">ATP-binding</keyword>
<evidence type="ECO:0000313" key="6">
    <source>
        <dbReference type="EMBL" id="ARP99632.1"/>
    </source>
</evidence>
<dbReference type="SUPFAM" id="SSF52540">
    <property type="entry name" value="P-loop containing nucleoside triphosphate hydrolases"/>
    <property type="match status" value="2"/>
</dbReference>
<dbReference type="FunFam" id="3.40.50.300:FF:000016">
    <property type="entry name" value="Oligopeptide ABC transporter ATP-binding component"/>
    <property type="match status" value="2"/>
</dbReference>
<evidence type="ECO:0000256" key="2">
    <source>
        <dbReference type="ARBA" id="ARBA00005417"/>
    </source>
</evidence>
<keyword evidence="4" id="KW-0547">Nucleotide-binding</keyword>
<dbReference type="NCBIfam" id="NF008453">
    <property type="entry name" value="PRK11308.1"/>
    <property type="match status" value="2"/>
</dbReference>
<comment type="similarity">
    <text evidence="2">Belongs to the ABC transporter superfamily.</text>
</comment>
<dbReference type="GO" id="GO:0005886">
    <property type="term" value="C:plasma membrane"/>
    <property type="evidence" value="ECO:0007669"/>
    <property type="project" value="UniProtKB-SubCell"/>
</dbReference>
<evidence type="ECO:0000256" key="1">
    <source>
        <dbReference type="ARBA" id="ARBA00004417"/>
    </source>
</evidence>
<evidence type="ECO:0000313" key="7">
    <source>
        <dbReference type="Proteomes" id="UP000194137"/>
    </source>
</evidence>
<dbReference type="PROSITE" id="PS50893">
    <property type="entry name" value="ABC_TRANSPORTER_2"/>
    <property type="match status" value="2"/>
</dbReference>
<dbReference type="InterPro" id="IPR050319">
    <property type="entry name" value="ABC_transp_ATP-bind"/>
</dbReference>
<dbReference type="GO" id="GO:0005524">
    <property type="term" value="F:ATP binding"/>
    <property type="evidence" value="ECO:0007669"/>
    <property type="project" value="UniProtKB-KW"/>
</dbReference>
<dbReference type="STRING" id="1235591.CAK95_11450"/>
<dbReference type="PROSITE" id="PS00211">
    <property type="entry name" value="ABC_TRANSPORTER_1"/>
    <property type="match status" value="2"/>
</dbReference>
<dbReference type="Pfam" id="PF08352">
    <property type="entry name" value="oligo_HPY"/>
    <property type="match status" value="2"/>
</dbReference>
<protein>
    <submittedName>
        <fullName evidence="6">Glutathione ABC transporter ATP-binding protein</fullName>
    </submittedName>
</protein>
<dbReference type="InterPro" id="IPR013563">
    <property type="entry name" value="Oligopep_ABC_C"/>
</dbReference>
<keyword evidence="7" id="KW-1185">Reference proteome</keyword>
<dbReference type="NCBIfam" id="TIGR01727">
    <property type="entry name" value="oligo_HPY"/>
    <property type="match status" value="2"/>
</dbReference>
<dbReference type="SMART" id="SM00382">
    <property type="entry name" value="AAA"/>
    <property type="match status" value="2"/>
</dbReference>
<dbReference type="InterPro" id="IPR003439">
    <property type="entry name" value="ABC_transporter-like_ATP-bd"/>
</dbReference>
<evidence type="ECO:0000256" key="3">
    <source>
        <dbReference type="ARBA" id="ARBA00022448"/>
    </source>
</evidence>
<dbReference type="NCBIfam" id="NF007739">
    <property type="entry name" value="PRK10419.1"/>
    <property type="match status" value="2"/>
</dbReference>
<dbReference type="GO" id="GO:0015833">
    <property type="term" value="P:peptide transport"/>
    <property type="evidence" value="ECO:0007669"/>
    <property type="project" value="InterPro"/>
</dbReference>
<dbReference type="OrthoDB" id="9802264at2"/>
<proteinExistence type="inferred from homology"/>
<dbReference type="Pfam" id="PF00005">
    <property type="entry name" value="ABC_tran"/>
    <property type="match status" value="2"/>
</dbReference>
<dbReference type="PANTHER" id="PTHR43776:SF7">
    <property type="entry name" value="D,D-DIPEPTIDE TRANSPORT ATP-BINDING PROTEIN DDPF-RELATED"/>
    <property type="match status" value="1"/>
</dbReference>